<sequence>MFCAIPISTITIPMPSADRSSIIFRPLRSARLPQKGAAMAENRNVILNTRPDHMFNDWWPLTPNSSTYSGKNGMIKLNAAPVKKQPNQVTNRFLFQSTDCGAEVINYRLSKGLLLNKLIALRLFIRRLGRLKWQQSIRIKQLA</sequence>
<name>F4N0P4_YEREN</name>
<dbReference type="AlphaFoldDB" id="F4N0P4"/>
<gene>
    <name evidence="1" type="ORF">YEW_FH22700</name>
</gene>
<reference evidence="1" key="1">
    <citation type="journal article" date="2011" name="BMC Genomics">
        <title>Shotgun sequencing of Yersinia enterocolitica strain W22703 (biotype 2, serotype O:9): genomic evidence for oscillation between invertebrates and mammals.</title>
        <authorList>
            <person name="Fuchs T.M."/>
            <person name="Brandt K."/>
            <person name="Starke M."/>
            <person name="Rattei T."/>
        </authorList>
    </citation>
    <scope>NUCLEOTIDE SEQUENCE</scope>
</reference>
<protein>
    <submittedName>
        <fullName evidence="1">Uncharacterized protein</fullName>
    </submittedName>
</protein>
<proteinExistence type="predicted"/>
<organism evidence="1">
    <name type="scientific">Yersinia enterocolitica W22703</name>
    <dbReference type="NCBI Taxonomy" id="913028"/>
    <lineage>
        <taxon>Bacteria</taxon>
        <taxon>Pseudomonadati</taxon>
        <taxon>Pseudomonadota</taxon>
        <taxon>Gammaproteobacteria</taxon>
        <taxon>Enterobacterales</taxon>
        <taxon>Yersiniaceae</taxon>
        <taxon>Yersinia</taxon>
    </lineage>
</organism>
<accession>F4N0P4</accession>
<dbReference type="EMBL" id="FR718624">
    <property type="protein sequence ID" value="CBX71652.1"/>
    <property type="molecule type" value="Genomic_DNA"/>
</dbReference>
<evidence type="ECO:0000313" key="1">
    <source>
        <dbReference type="EMBL" id="CBX71652.1"/>
    </source>
</evidence>